<sequence>MVQLAQLAAAVRSYQAGDVEGVAHVQQLLLGAVAHQPADAQYCESLLACVVEAFAAAGDAGKELLEQVLLEVLPQLAPLAALSQGCCQSLSAFCGLAAAAASPRDSITAFLEAMDQLLTLHSLSAPVLQFLCGLMALLPQQLAKLVRRKAAFATECLVPVAALAKAHGEVLQGWAAAQLRLAASQSSSSTTAAAPCDSQDVFAGSADDTLRRLDTFLAANWQLYEEFVADMLHKVLPHESDAAAAASCKQAVGNLLLCLLLQLTASWPPPPLTDLAVEVLSASGASSLLPSPASVLAPVPLTFAGRQAAAAGGASAAAAAAPSSSTAGQPEPSSTSYSSSDTASDAAGVVCELLGLLHEAGLGSWQSLARKSGNEAGGAALAALYASCLDAARPAGRCSLAMPESPVETLQVACEWCAVLSAASDGRPLVILKVIALLQTAAAHAAALQAAAVADSPAPHTFTEADAAAAQQLLPHLEPCIGLLASTIASAAAAALRTQASLALQQLLRAPGRGVCFCCLQELLGGSSSSSSAGSRRIHPEVAALLMGEVRLQLACTTGPGPFSSTGSVQLVLPWLQQHSAVGWRDADQLSDNANAVCAALAVVRLALLKAQSAGSNAAAASNSTAAGDAAAAASPSAAAGCSIGQGAEMREVLQQPLQALSAAATDALRGLQLVNRVEQGNAASAAAATATAATAAGTAGQQQERVCIPGDAQGSGQAVDAWLAVARVQDVLDRVLELL</sequence>
<evidence type="ECO:0000313" key="2">
    <source>
        <dbReference type="EMBL" id="SZX76208.1"/>
    </source>
</evidence>
<dbReference type="Proteomes" id="UP000256970">
    <property type="component" value="Unassembled WGS sequence"/>
</dbReference>
<evidence type="ECO:0000256" key="1">
    <source>
        <dbReference type="SAM" id="MobiDB-lite"/>
    </source>
</evidence>
<dbReference type="AlphaFoldDB" id="A0A383WF28"/>
<gene>
    <name evidence="2" type="ORF">BQ4739_LOCUS16569</name>
</gene>
<protein>
    <submittedName>
        <fullName evidence="2">Uncharacterized protein</fullName>
    </submittedName>
</protein>
<proteinExistence type="predicted"/>
<dbReference type="EMBL" id="FNXT01001251">
    <property type="protein sequence ID" value="SZX76208.1"/>
    <property type="molecule type" value="Genomic_DNA"/>
</dbReference>
<organism evidence="2 3">
    <name type="scientific">Tetradesmus obliquus</name>
    <name type="common">Green alga</name>
    <name type="synonym">Acutodesmus obliquus</name>
    <dbReference type="NCBI Taxonomy" id="3088"/>
    <lineage>
        <taxon>Eukaryota</taxon>
        <taxon>Viridiplantae</taxon>
        <taxon>Chlorophyta</taxon>
        <taxon>core chlorophytes</taxon>
        <taxon>Chlorophyceae</taxon>
        <taxon>CS clade</taxon>
        <taxon>Sphaeropleales</taxon>
        <taxon>Scenedesmaceae</taxon>
        <taxon>Tetradesmus</taxon>
    </lineage>
</organism>
<reference evidence="2 3" key="1">
    <citation type="submission" date="2016-10" db="EMBL/GenBank/DDBJ databases">
        <authorList>
            <person name="Cai Z."/>
        </authorList>
    </citation>
    <scope>NUCLEOTIDE SEQUENCE [LARGE SCALE GENOMIC DNA]</scope>
</reference>
<keyword evidence="3" id="KW-1185">Reference proteome</keyword>
<name>A0A383WF28_TETOB</name>
<feature type="region of interest" description="Disordered" evidence="1">
    <location>
        <begin position="322"/>
        <end position="342"/>
    </location>
</feature>
<evidence type="ECO:0000313" key="3">
    <source>
        <dbReference type="Proteomes" id="UP000256970"/>
    </source>
</evidence>
<accession>A0A383WF28</accession>